<feature type="non-terminal residue" evidence="1">
    <location>
        <position position="235"/>
    </location>
</feature>
<accession>A0A819WBV2</accession>
<proteinExistence type="predicted"/>
<gene>
    <name evidence="1" type="ORF">KXQ929_LOCUS35598</name>
</gene>
<dbReference type="Proteomes" id="UP000663868">
    <property type="component" value="Unassembled WGS sequence"/>
</dbReference>
<evidence type="ECO:0000313" key="2">
    <source>
        <dbReference type="Proteomes" id="UP000663868"/>
    </source>
</evidence>
<evidence type="ECO:0000313" key="1">
    <source>
        <dbReference type="EMBL" id="CAF4120260.1"/>
    </source>
</evidence>
<comment type="caution">
    <text evidence="1">The sequence shown here is derived from an EMBL/GenBank/DDBJ whole genome shotgun (WGS) entry which is preliminary data.</text>
</comment>
<protein>
    <submittedName>
        <fullName evidence="1">Uncharacterized protein</fullName>
    </submittedName>
</protein>
<dbReference type="EMBL" id="CAJOBB010005216">
    <property type="protein sequence ID" value="CAF4120260.1"/>
    <property type="molecule type" value="Genomic_DNA"/>
</dbReference>
<reference evidence="1" key="1">
    <citation type="submission" date="2021-02" db="EMBL/GenBank/DDBJ databases">
        <authorList>
            <person name="Nowell W R."/>
        </authorList>
    </citation>
    <scope>NUCLEOTIDE SEQUENCE</scope>
</reference>
<sequence length="235" mass="27695">MILIEYSGDIHIVLRTYLGLNQRLNNILLDYRSHLLTRCLQLTVGNEDLNSIYDSSTYQDLIVNLSSIKKTENEKQVIEYLQMFITVHFKKNYFQLDNEFQSRMDTFVTKQHEHTSAETNELRYQLQNELQKLKESHNVDIQNIARITSLIRTHGIDLQDDVTARQSIFSIDPFIFKFISCHLFTLKNSQLFRHHVTELYKALVICDGYHLKCQSSNPYTRNIISHGFVYVINEL</sequence>
<organism evidence="1 2">
    <name type="scientific">Adineta steineri</name>
    <dbReference type="NCBI Taxonomy" id="433720"/>
    <lineage>
        <taxon>Eukaryota</taxon>
        <taxon>Metazoa</taxon>
        <taxon>Spiralia</taxon>
        <taxon>Gnathifera</taxon>
        <taxon>Rotifera</taxon>
        <taxon>Eurotatoria</taxon>
        <taxon>Bdelloidea</taxon>
        <taxon>Adinetida</taxon>
        <taxon>Adinetidae</taxon>
        <taxon>Adineta</taxon>
    </lineage>
</organism>
<dbReference type="AlphaFoldDB" id="A0A819WBV2"/>
<name>A0A819WBV2_9BILA</name>